<dbReference type="AlphaFoldDB" id="X1EYE2"/>
<proteinExistence type="predicted"/>
<gene>
    <name evidence="3" type="ORF">S03H2_00138</name>
</gene>
<sequence>MLIAGKIGWITLTIIFSISMLTLLYLSSKKIYIPSIRRHPGVDAIIEAIGRAVEMGRPIAFSPGIASIYSTKYAGDTAAGLSILDYTAREAAKMGAKLIVGVGPPTVLPIAEEIVRSAYVAAGRPEEYIEEETVQFYSPNQWGFATSYVGMMHREKVAANFLFGEHAAEAMVIAESGATVGAMQVAGTTNVYQLPFFIVSCDYTLIGEDEYAAAAYLSPDPVQKGIIFGQDITKIICVALIVMGSILATFGSDLVSRLLSM</sequence>
<dbReference type="InterPro" id="IPR046642">
    <property type="entry name" value="DUF6754"/>
</dbReference>
<feature type="domain" description="DUF6754" evidence="2">
    <location>
        <begin position="10"/>
        <end position="256"/>
    </location>
</feature>
<organism evidence="3">
    <name type="scientific">marine sediment metagenome</name>
    <dbReference type="NCBI Taxonomy" id="412755"/>
    <lineage>
        <taxon>unclassified sequences</taxon>
        <taxon>metagenomes</taxon>
        <taxon>ecological metagenomes</taxon>
    </lineage>
</organism>
<feature type="transmembrane region" description="Helical" evidence="1">
    <location>
        <begin position="6"/>
        <end position="27"/>
    </location>
</feature>
<keyword evidence="1" id="KW-0472">Membrane</keyword>
<accession>X1EYE2</accession>
<dbReference type="EMBL" id="BARU01000011">
    <property type="protein sequence ID" value="GAH25350.1"/>
    <property type="molecule type" value="Genomic_DNA"/>
</dbReference>
<evidence type="ECO:0000313" key="3">
    <source>
        <dbReference type="EMBL" id="GAH25350.1"/>
    </source>
</evidence>
<name>X1EYE2_9ZZZZ</name>
<reference evidence="3" key="1">
    <citation type="journal article" date="2014" name="Front. Microbiol.">
        <title>High frequency of phylogenetically diverse reductive dehalogenase-homologous genes in deep subseafloor sedimentary metagenomes.</title>
        <authorList>
            <person name="Kawai M."/>
            <person name="Futagami T."/>
            <person name="Toyoda A."/>
            <person name="Takaki Y."/>
            <person name="Nishi S."/>
            <person name="Hori S."/>
            <person name="Arai W."/>
            <person name="Tsubouchi T."/>
            <person name="Morono Y."/>
            <person name="Uchiyama I."/>
            <person name="Ito T."/>
            <person name="Fujiyama A."/>
            <person name="Inagaki F."/>
            <person name="Takami H."/>
        </authorList>
    </citation>
    <scope>NUCLEOTIDE SEQUENCE</scope>
    <source>
        <strain evidence="3">Expedition CK06-06</strain>
    </source>
</reference>
<evidence type="ECO:0000256" key="1">
    <source>
        <dbReference type="SAM" id="Phobius"/>
    </source>
</evidence>
<comment type="caution">
    <text evidence="3">The sequence shown here is derived from an EMBL/GenBank/DDBJ whole genome shotgun (WGS) entry which is preliminary data.</text>
</comment>
<protein>
    <recommendedName>
        <fullName evidence="2">DUF6754 domain-containing protein</fullName>
    </recommendedName>
</protein>
<feature type="transmembrane region" description="Helical" evidence="1">
    <location>
        <begin position="232"/>
        <end position="251"/>
    </location>
</feature>
<evidence type="ECO:0000259" key="2">
    <source>
        <dbReference type="Pfam" id="PF20539"/>
    </source>
</evidence>
<dbReference type="Pfam" id="PF20539">
    <property type="entry name" value="DUF6754"/>
    <property type="match status" value="1"/>
</dbReference>
<keyword evidence="1" id="KW-1133">Transmembrane helix</keyword>
<keyword evidence="1" id="KW-0812">Transmembrane</keyword>